<sequence length="276" mass="31214">MGPVDNQRKRNYDDAELFEKTDKSNASESKQFKLAESSEEDNLEDDSAAICQNNEEVQNTLEVPTEDTELSEVSTVTAKASSMDIDDFLEKYTDIKMGDTKLVCFGRESGIAHGPTKKPDTIGELVSRIFMHAKNLPIYADFIESIENKVNSLKEELENQKSFICQNNPEIMTKIQSAPENEVWLLKDNLEHLAESSKQLAQAQWQCVKSKLYKSLTMSMNMTIDSDIQTIVDQVFHFGNPQELLLAATQHLEAENHKLELETKEMAEKGELPSTE</sequence>
<dbReference type="Ensembl" id="ENSCSAVT00000004197.1">
    <property type="protein sequence ID" value="ENSCSAVP00000004135.1"/>
    <property type="gene ID" value="ENSCSAVG00000002431.1"/>
</dbReference>
<proteinExistence type="predicted"/>
<evidence type="ECO:0000313" key="3">
    <source>
        <dbReference type="Proteomes" id="UP000007875"/>
    </source>
</evidence>
<dbReference type="AlphaFoldDB" id="H2YFN7"/>
<feature type="compositionally biased region" description="Acidic residues" evidence="1">
    <location>
        <begin position="37"/>
        <end position="47"/>
    </location>
</feature>
<evidence type="ECO:0000256" key="1">
    <source>
        <dbReference type="SAM" id="MobiDB-lite"/>
    </source>
</evidence>
<feature type="region of interest" description="Disordered" evidence="1">
    <location>
        <begin position="1"/>
        <end position="47"/>
    </location>
</feature>
<organism evidence="2 3">
    <name type="scientific">Ciona savignyi</name>
    <name type="common">Pacific transparent sea squirt</name>
    <dbReference type="NCBI Taxonomy" id="51511"/>
    <lineage>
        <taxon>Eukaryota</taxon>
        <taxon>Metazoa</taxon>
        <taxon>Chordata</taxon>
        <taxon>Tunicata</taxon>
        <taxon>Ascidiacea</taxon>
        <taxon>Phlebobranchia</taxon>
        <taxon>Cionidae</taxon>
        <taxon>Ciona</taxon>
    </lineage>
</organism>
<dbReference type="HOGENOM" id="CLU_1010204_0_0_1"/>
<feature type="compositionally biased region" description="Basic and acidic residues" evidence="1">
    <location>
        <begin position="1"/>
        <end position="33"/>
    </location>
</feature>
<keyword evidence="3" id="KW-1185">Reference proteome</keyword>
<reference evidence="2" key="3">
    <citation type="submission" date="2025-09" db="UniProtKB">
        <authorList>
            <consortium name="Ensembl"/>
        </authorList>
    </citation>
    <scope>IDENTIFICATION</scope>
</reference>
<reference evidence="3" key="1">
    <citation type="submission" date="2003-08" db="EMBL/GenBank/DDBJ databases">
        <authorList>
            <person name="Birren B."/>
            <person name="Nusbaum C."/>
            <person name="Abebe A."/>
            <person name="Abouelleil A."/>
            <person name="Adekoya E."/>
            <person name="Ait-zahra M."/>
            <person name="Allen N."/>
            <person name="Allen T."/>
            <person name="An P."/>
            <person name="Anderson M."/>
            <person name="Anderson S."/>
            <person name="Arachchi H."/>
            <person name="Armbruster J."/>
            <person name="Bachantsang P."/>
            <person name="Baldwin J."/>
            <person name="Barry A."/>
            <person name="Bayul T."/>
            <person name="Blitshsteyn B."/>
            <person name="Bloom T."/>
            <person name="Blye J."/>
            <person name="Boguslavskiy L."/>
            <person name="Borowsky M."/>
            <person name="Boukhgalter B."/>
            <person name="Brunache A."/>
            <person name="Butler J."/>
            <person name="Calixte N."/>
            <person name="Calvo S."/>
            <person name="Camarata J."/>
            <person name="Campo K."/>
            <person name="Chang J."/>
            <person name="Cheshatsang Y."/>
            <person name="Citroen M."/>
            <person name="Collymore A."/>
            <person name="Considine T."/>
            <person name="Cook A."/>
            <person name="Cooke P."/>
            <person name="Corum B."/>
            <person name="Cuomo C."/>
            <person name="David R."/>
            <person name="Dawoe T."/>
            <person name="Degray S."/>
            <person name="Dodge S."/>
            <person name="Dooley K."/>
            <person name="Dorje P."/>
            <person name="Dorjee K."/>
            <person name="Dorris L."/>
            <person name="Duffey N."/>
            <person name="Dupes A."/>
            <person name="Elkins T."/>
            <person name="Engels R."/>
            <person name="Erickson J."/>
            <person name="Farina A."/>
            <person name="Faro S."/>
            <person name="Ferreira P."/>
            <person name="Fischer H."/>
            <person name="Fitzgerald M."/>
            <person name="Foley K."/>
            <person name="Gage D."/>
            <person name="Galagan J."/>
            <person name="Gearin G."/>
            <person name="Gnerre S."/>
            <person name="Gnirke A."/>
            <person name="Goyette A."/>
            <person name="Graham J."/>
            <person name="Grandbois E."/>
            <person name="Gyaltsen K."/>
            <person name="Hafez N."/>
            <person name="Hagopian D."/>
            <person name="Hagos B."/>
            <person name="Hall J."/>
            <person name="Hatcher B."/>
            <person name="Heller A."/>
            <person name="Higgins H."/>
            <person name="Honan T."/>
            <person name="Horn A."/>
            <person name="Houde N."/>
            <person name="Hughes L."/>
            <person name="Hulme W."/>
            <person name="Husby E."/>
            <person name="Iliev I."/>
            <person name="Jaffe D."/>
            <person name="Jones C."/>
            <person name="Kamal M."/>
            <person name="Kamat A."/>
            <person name="Kamvysselis M."/>
            <person name="Karlsson E."/>
            <person name="Kells C."/>
            <person name="Kieu A."/>
            <person name="Kisner P."/>
            <person name="Kodira C."/>
            <person name="Kulbokas E."/>
            <person name="Labutti K."/>
            <person name="Lama D."/>
            <person name="Landers T."/>
            <person name="Leger J."/>
            <person name="Levine S."/>
            <person name="Lewis D."/>
            <person name="Lewis T."/>
            <person name="Lindblad-toh K."/>
            <person name="Liu X."/>
            <person name="Lokyitsang T."/>
            <person name="Lokyitsang Y."/>
            <person name="Lucien O."/>
            <person name="Lui A."/>
            <person name="Ma L.J."/>
            <person name="Mabbitt R."/>
            <person name="Macdonald J."/>
            <person name="Maclean C."/>
            <person name="Major J."/>
            <person name="Manning J."/>
            <person name="Marabella R."/>
            <person name="Maru K."/>
            <person name="Matthews C."/>
            <person name="Mauceli E."/>
            <person name="Mccarthy M."/>
            <person name="Mcdonough S."/>
            <person name="Mcghee T."/>
            <person name="Meldrim J."/>
            <person name="Meneus L."/>
            <person name="Mesirov J."/>
            <person name="Mihalev A."/>
            <person name="Mihova T."/>
            <person name="Mikkelsen T."/>
            <person name="Mlenga V."/>
            <person name="Moru K."/>
            <person name="Mozes J."/>
            <person name="Mulrain L."/>
            <person name="Munson G."/>
            <person name="Naylor J."/>
            <person name="Newes C."/>
            <person name="Nguyen C."/>
            <person name="Nguyen N."/>
            <person name="Nguyen T."/>
            <person name="Nicol R."/>
            <person name="Nielsen C."/>
            <person name="Nizzari M."/>
            <person name="Norbu C."/>
            <person name="Norbu N."/>
            <person name="O'donnell P."/>
            <person name="Okoawo O."/>
            <person name="O'leary S."/>
            <person name="Omotosho B."/>
            <person name="O'neill K."/>
            <person name="Osman S."/>
            <person name="Parker S."/>
            <person name="Perrin D."/>
            <person name="Phunkhang P."/>
            <person name="Piqani B."/>
            <person name="Purcell S."/>
            <person name="Rachupka T."/>
            <person name="Ramasamy U."/>
            <person name="Rameau R."/>
            <person name="Ray V."/>
            <person name="Raymond C."/>
            <person name="Retta R."/>
            <person name="Richardson S."/>
            <person name="Rise C."/>
            <person name="Rodriguez J."/>
            <person name="Rogers J."/>
            <person name="Rogov P."/>
            <person name="Rutman M."/>
            <person name="Schupbach R."/>
            <person name="Seaman C."/>
            <person name="Settipalli S."/>
            <person name="Sharpe T."/>
            <person name="Sheridan J."/>
            <person name="Sherpa N."/>
            <person name="Shi J."/>
            <person name="Smirnov S."/>
            <person name="Smith C."/>
            <person name="Sougnez C."/>
            <person name="Spencer B."/>
            <person name="Stalker J."/>
            <person name="Stange-thomann N."/>
            <person name="Stavropoulos S."/>
            <person name="Stetson K."/>
            <person name="Stone C."/>
            <person name="Stone S."/>
            <person name="Stubbs M."/>
            <person name="Talamas J."/>
            <person name="Tchuinga P."/>
            <person name="Tenzing P."/>
            <person name="Tesfaye S."/>
            <person name="Theodore J."/>
            <person name="Thoulutsang Y."/>
            <person name="Topham K."/>
            <person name="Towey S."/>
            <person name="Tsamla T."/>
            <person name="Tsomo N."/>
            <person name="Vallee D."/>
            <person name="Vassiliev H."/>
            <person name="Venkataraman V."/>
            <person name="Vinson J."/>
            <person name="Vo A."/>
            <person name="Wade C."/>
            <person name="Wang S."/>
            <person name="Wangchuk T."/>
            <person name="Wangdi T."/>
            <person name="Whittaker C."/>
            <person name="Wilkinson J."/>
            <person name="Wu Y."/>
            <person name="Wyman D."/>
            <person name="Yadav S."/>
            <person name="Yang S."/>
            <person name="Yang X."/>
            <person name="Yeager S."/>
            <person name="Yee E."/>
            <person name="Young G."/>
            <person name="Zainoun J."/>
            <person name="Zembeck L."/>
            <person name="Zimmer A."/>
            <person name="Zody M."/>
            <person name="Lander E."/>
        </authorList>
    </citation>
    <scope>NUCLEOTIDE SEQUENCE [LARGE SCALE GENOMIC DNA]</scope>
</reference>
<accession>H2YFN7</accession>
<dbReference type="GeneTree" id="ENSGT00530000066522"/>
<name>H2YFN7_CIOSA</name>
<dbReference type="Proteomes" id="UP000007875">
    <property type="component" value="Unassembled WGS sequence"/>
</dbReference>
<protein>
    <submittedName>
        <fullName evidence="2">Uncharacterized protein</fullName>
    </submittedName>
</protein>
<evidence type="ECO:0000313" key="2">
    <source>
        <dbReference type="Ensembl" id="ENSCSAVP00000004135.1"/>
    </source>
</evidence>
<reference evidence="2" key="2">
    <citation type="submission" date="2025-08" db="UniProtKB">
        <authorList>
            <consortium name="Ensembl"/>
        </authorList>
    </citation>
    <scope>IDENTIFICATION</scope>
</reference>
<dbReference type="InParanoid" id="H2YFN7"/>